<evidence type="ECO:0000256" key="4">
    <source>
        <dbReference type="ARBA" id="ARBA00022737"/>
    </source>
</evidence>
<dbReference type="PROSITE" id="PS00022">
    <property type="entry name" value="EGF_1"/>
    <property type="match status" value="2"/>
</dbReference>
<dbReference type="PROSITE" id="PS50026">
    <property type="entry name" value="EGF_3"/>
    <property type="match status" value="2"/>
</dbReference>
<evidence type="ECO:0000256" key="5">
    <source>
        <dbReference type="ARBA" id="ARBA00023157"/>
    </source>
</evidence>
<dbReference type="Proteomes" id="UP000663844">
    <property type="component" value="Unassembled WGS sequence"/>
</dbReference>
<dbReference type="FunFam" id="2.10.25.10:FF:000172">
    <property type="entry name" value="FAT atypical cadherin 3"/>
    <property type="match status" value="1"/>
</dbReference>
<feature type="disulfide bond" evidence="7">
    <location>
        <begin position="8"/>
        <end position="25"/>
    </location>
</feature>
<dbReference type="GO" id="GO:0045197">
    <property type="term" value="P:establishment or maintenance of epithelial cell apical/basal polarity"/>
    <property type="evidence" value="ECO:0007669"/>
    <property type="project" value="TreeGrafter"/>
</dbReference>
<evidence type="ECO:0000256" key="3">
    <source>
        <dbReference type="ARBA" id="ARBA00022729"/>
    </source>
</evidence>
<evidence type="ECO:0000313" key="10">
    <source>
        <dbReference type="Proteomes" id="UP000663844"/>
    </source>
</evidence>
<dbReference type="GO" id="GO:0007157">
    <property type="term" value="P:heterophilic cell-cell adhesion via plasma membrane cell adhesion molecules"/>
    <property type="evidence" value="ECO:0007669"/>
    <property type="project" value="TreeGrafter"/>
</dbReference>
<feature type="domain" description="EGF-like" evidence="8">
    <location>
        <begin position="38"/>
        <end position="75"/>
    </location>
</feature>
<dbReference type="GO" id="GO:0009887">
    <property type="term" value="P:animal organ morphogenesis"/>
    <property type="evidence" value="ECO:0007669"/>
    <property type="project" value="UniProtKB-ARBA"/>
</dbReference>
<dbReference type="GO" id="GO:0016358">
    <property type="term" value="P:dendrite development"/>
    <property type="evidence" value="ECO:0007669"/>
    <property type="project" value="UniProtKB-ARBA"/>
</dbReference>
<feature type="domain" description="EGF-like" evidence="8">
    <location>
        <begin position="1"/>
        <end position="37"/>
    </location>
</feature>
<keyword evidence="2 7" id="KW-0245">EGF-like domain</keyword>
<dbReference type="SMART" id="SM00181">
    <property type="entry name" value="EGF"/>
    <property type="match status" value="2"/>
</dbReference>
<dbReference type="SMART" id="SM00179">
    <property type="entry name" value="EGF_CA"/>
    <property type="match status" value="2"/>
</dbReference>
<dbReference type="GO" id="GO:0048646">
    <property type="term" value="P:anatomical structure formation involved in morphogenesis"/>
    <property type="evidence" value="ECO:0007669"/>
    <property type="project" value="UniProtKB-ARBA"/>
</dbReference>
<dbReference type="GO" id="GO:0001764">
    <property type="term" value="P:neuron migration"/>
    <property type="evidence" value="ECO:0007669"/>
    <property type="project" value="UniProtKB-ARBA"/>
</dbReference>
<keyword evidence="6" id="KW-0325">Glycoprotein</keyword>
<dbReference type="CDD" id="cd00054">
    <property type="entry name" value="EGF_CA"/>
    <property type="match status" value="2"/>
</dbReference>
<evidence type="ECO:0000256" key="1">
    <source>
        <dbReference type="ARBA" id="ARBA00022473"/>
    </source>
</evidence>
<dbReference type="FunFam" id="2.10.25.10:FF:000100">
    <property type="entry name" value="neurogenic locus notch homolog protein 3"/>
    <property type="match status" value="1"/>
</dbReference>
<feature type="non-terminal residue" evidence="9">
    <location>
        <position position="1"/>
    </location>
</feature>
<name>A0A820I4V4_9BILA</name>
<dbReference type="EMBL" id="CAJOAZ010016439">
    <property type="protein sequence ID" value="CAF4304796.1"/>
    <property type="molecule type" value="Genomic_DNA"/>
</dbReference>
<evidence type="ECO:0000313" key="9">
    <source>
        <dbReference type="EMBL" id="CAF4304796.1"/>
    </source>
</evidence>
<evidence type="ECO:0000256" key="6">
    <source>
        <dbReference type="ARBA" id="ARBA00023180"/>
    </source>
</evidence>
<comment type="caution">
    <text evidence="9">The sequence shown here is derived from an EMBL/GenBank/DDBJ whole genome shotgun (WGS) entry which is preliminary data.</text>
</comment>
<dbReference type="InterPro" id="IPR001881">
    <property type="entry name" value="EGF-like_Ca-bd_dom"/>
</dbReference>
<dbReference type="PANTHER" id="PTHR24049">
    <property type="entry name" value="CRUMBS FAMILY MEMBER"/>
    <property type="match status" value="1"/>
</dbReference>
<reference evidence="9" key="1">
    <citation type="submission" date="2021-02" db="EMBL/GenBank/DDBJ databases">
        <authorList>
            <person name="Nowell W R."/>
        </authorList>
    </citation>
    <scope>NUCLEOTIDE SEQUENCE</scope>
</reference>
<dbReference type="InterPro" id="IPR051022">
    <property type="entry name" value="Notch_Cell-Fate_Det"/>
</dbReference>
<dbReference type="PANTHER" id="PTHR24049:SF40">
    <property type="entry name" value="EGF-LIKE DOMAIN-CONTAINING PROTEIN"/>
    <property type="match status" value="1"/>
</dbReference>
<protein>
    <recommendedName>
        <fullName evidence="8">EGF-like domain-containing protein</fullName>
    </recommendedName>
</protein>
<comment type="caution">
    <text evidence="7">Lacks conserved residue(s) required for the propagation of feature annotation.</text>
</comment>
<dbReference type="GO" id="GO:0005886">
    <property type="term" value="C:plasma membrane"/>
    <property type="evidence" value="ECO:0007669"/>
    <property type="project" value="TreeGrafter"/>
</dbReference>
<dbReference type="SUPFAM" id="SSF57196">
    <property type="entry name" value="EGF/Laminin"/>
    <property type="match status" value="2"/>
</dbReference>
<keyword evidence="1" id="KW-0217">Developmental protein</keyword>
<keyword evidence="5 7" id="KW-1015">Disulfide bond</keyword>
<dbReference type="Pfam" id="PF00008">
    <property type="entry name" value="EGF"/>
    <property type="match status" value="2"/>
</dbReference>
<dbReference type="GO" id="GO:0032991">
    <property type="term" value="C:protein-containing complex"/>
    <property type="evidence" value="ECO:0007669"/>
    <property type="project" value="TreeGrafter"/>
</dbReference>
<dbReference type="Gene3D" id="2.10.25.10">
    <property type="entry name" value="Laminin"/>
    <property type="match status" value="2"/>
</dbReference>
<dbReference type="GO" id="GO:0048667">
    <property type="term" value="P:cell morphogenesis involved in neuron differentiation"/>
    <property type="evidence" value="ECO:0007669"/>
    <property type="project" value="UniProtKB-ARBA"/>
</dbReference>
<accession>A0A820I4V4</accession>
<organism evidence="9 10">
    <name type="scientific">Adineta steineri</name>
    <dbReference type="NCBI Taxonomy" id="433720"/>
    <lineage>
        <taxon>Eukaryota</taxon>
        <taxon>Metazoa</taxon>
        <taxon>Spiralia</taxon>
        <taxon>Gnathifera</taxon>
        <taxon>Rotifera</taxon>
        <taxon>Eurotatoria</taxon>
        <taxon>Bdelloidea</taxon>
        <taxon>Adinetida</taxon>
        <taxon>Adinetidae</taxon>
        <taxon>Adineta</taxon>
    </lineage>
</organism>
<evidence type="ECO:0000259" key="8">
    <source>
        <dbReference type="PROSITE" id="PS50026"/>
    </source>
</evidence>
<dbReference type="GO" id="GO:0043005">
    <property type="term" value="C:neuron projection"/>
    <property type="evidence" value="ECO:0007669"/>
    <property type="project" value="UniProtKB-ARBA"/>
</dbReference>
<gene>
    <name evidence="9" type="ORF">OXD698_LOCUS46299</name>
</gene>
<dbReference type="GO" id="GO:0005509">
    <property type="term" value="F:calcium ion binding"/>
    <property type="evidence" value="ECO:0007669"/>
    <property type="project" value="InterPro"/>
</dbReference>
<sequence length="80" mass="8393">DPCVPNPCQNNGRCRPNAAAGTYVCDCPANFIGQNCETNDPCATNPCLNGGQCILNGLGGFTCSCSNSFTGQRCEDRKLT</sequence>
<proteinExistence type="predicted"/>
<keyword evidence="3" id="KW-0732">Signal</keyword>
<feature type="disulfide bond" evidence="7">
    <location>
        <begin position="27"/>
        <end position="36"/>
    </location>
</feature>
<keyword evidence="4" id="KW-0677">Repeat</keyword>
<dbReference type="InterPro" id="IPR000742">
    <property type="entry name" value="EGF"/>
</dbReference>
<evidence type="ECO:0000256" key="7">
    <source>
        <dbReference type="PROSITE-ProRule" id="PRU00076"/>
    </source>
</evidence>
<feature type="disulfide bond" evidence="7">
    <location>
        <begin position="65"/>
        <end position="74"/>
    </location>
</feature>
<dbReference type="AlphaFoldDB" id="A0A820I4V4"/>
<evidence type="ECO:0000256" key="2">
    <source>
        <dbReference type="ARBA" id="ARBA00022536"/>
    </source>
</evidence>